<evidence type="ECO:0000256" key="1">
    <source>
        <dbReference type="ARBA" id="ARBA00022741"/>
    </source>
</evidence>
<evidence type="ECO:0000256" key="2">
    <source>
        <dbReference type="ARBA" id="ARBA00023134"/>
    </source>
</evidence>
<dbReference type="EMBL" id="LXQA010227320">
    <property type="protein sequence ID" value="MCI35810.1"/>
    <property type="molecule type" value="Genomic_DNA"/>
</dbReference>
<dbReference type="GO" id="GO:0005525">
    <property type="term" value="F:GTP binding"/>
    <property type="evidence" value="ECO:0007669"/>
    <property type="project" value="UniProtKB-KW"/>
</dbReference>
<keyword evidence="1" id="KW-0547">Nucleotide-binding</keyword>
<dbReference type="GO" id="GO:0005730">
    <property type="term" value="C:nucleolus"/>
    <property type="evidence" value="ECO:0007669"/>
    <property type="project" value="TreeGrafter"/>
</dbReference>
<dbReference type="PANTHER" id="PTHR11089:SF30">
    <property type="entry name" value="GUANINE NUCLEOTIDE-BINDING PROTEIN-LIKE 3 HOMOLOG"/>
    <property type="match status" value="1"/>
</dbReference>
<proteinExistence type="predicted"/>
<sequence length="105" mass="11973">VLDARDPLGTRCVDIEKMVMKAGPDKRLVLLLNKIDLVPRESVEKWLKYLREELPTVAFKCSTQQQRSNLGWKSSKKVKPSNTLQLSDCLGAETLLKLLKNYSRS</sequence>
<comment type="caution">
    <text evidence="3">The sequence shown here is derived from an EMBL/GenBank/DDBJ whole genome shotgun (WGS) entry which is preliminary data.</text>
</comment>
<organism evidence="3 4">
    <name type="scientific">Trifolium medium</name>
    <dbReference type="NCBI Taxonomy" id="97028"/>
    <lineage>
        <taxon>Eukaryota</taxon>
        <taxon>Viridiplantae</taxon>
        <taxon>Streptophyta</taxon>
        <taxon>Embryophyta</taxon>
        <taxon>Tracheophyta</taxon>
        <taxon>Spermatophyta</taxon>
        <taxon>Magnoliopsida</taxon>
        <taxon>eudicotyledons</taxon>
        <taxon>Gunneridae</taxon>
        <taxon>Pentapetalae</taxon>
        <taxon>rosids</taxon>
        <taxon>fabids</taxon>
        <taxon>Fabales</taxon>
        <taxon>Fabaceae</taxon>
        <taxon>Papilionoideae</taxon>
        <taxon>50 kb inversion clade</taxon>
        <taxon>NPAAA clade</taxon>
        <taxon>Hologalegina</taxon>
        <taxon>IRL clade</taxon>
        <taxon>Trifolieae</taxon>
        <taxon>Trifolium</taxon>
    </lineage>
</organism>
<evidence type="ECO:0000313" key="3">
    <source>
        <dbReference type="EMBL" id="MCI35810.1"/>
    </source>
</evidence>
<feature type="non-terminal residue" evidence="3">
    <location>
        <position position="1"/>
    </location>
</feature>
<dbReference type="SUPFAM" id="SSF52540">
    <property type="entry name" value="P-loop containing nucleoside triphosphate hydrolases"/>
    <property type="match status" value="1"/>
</dbReference>
<reference evidence="3 4" key="1">
    <citation type="journal article" date="2018" name="Front. Plant Sci.">
        <title>Red Clover (Trifolium pratense) and Zigzag Clover (T. medium) - A Picture of Genomic Similarities and Differences.</title>
        <authorList>
            <person name="Dluhosova J."/>
            <person name="Istvanek J."/>
            <person name="Nedelnik J."/>
            <person name="Repkova J."/>
        </authorList>
    </citation>
    <scope>NUCLEOTIDE SEQUENCE [LARGE SCALE GENOMIC DNA]</scope>
    <source>
        <strain evidence="4">cv. 10/8</strain>
        <tissue evidence="3">Leaf</tissue>
    </source>
</reference>
<accession>A0A392RJ50</accession>
<feature type="non-terminal residue" evidence="3">
    <location>
        <position position="105"/>
    </location>
</feature>
<dbReference type="Proteomes" id="UP000265520">
    <property type="component" value="Unassembled WGS sequence"/>
</dbReference>
<dbReference type="Gene3D" id="3.40.50.300">
    <property type="entry name" value="P-loop containing nucleotide triphosphate hydrolases"/>
    <property type="match status" value="1"/>
</dbReference>
<evidence type="ECO:0000313" key="4">
    <source>
        <dbReference type="Proteomes" id="UP000265520"/>
    </source>
</evidence>
<dbReference type="PANTHER" id="PTHR11089">
    <property type="entry name" value="GTP-BINDING PROTEIN-RELATED"/>
    <property type="match status" value="1"/>
</dbReference>
<dbReference type="InterPro" id="IPR027417">
    <property type="entry name" value="P-loop_NTPase"/>
</dbReference>
<name>A0A392RJ50_9FABA</name>
<keyword evidence="2" id="KW-0342">GTP-binding</keyword>
<protein>
    <submittedName>
        <fullName evidence="3">Guanine nucleotide-binding-like protein</fullName>
    </submittedName>
</protein>
<dbReference type="AlphaFoldDB" id="A0A392RJ50"/>
<keyword evidence="4" id="KW-1185">Reference proteome</keyword>
<dbReference type="InterPro" id="IPR050755">
    <property type="entry name" value="TRAFAC_YlqF/YawG_RiboMat"/>
</dbReference>